<sequence>MYDTLYAAILIPLASFHPAGHGVVGHNPSSTATPLPFPTNSGLPLYGFFRGDTNTDRALVPDNLKPREIFTQKLSLLDCKGNHAAEASDDWLEVMALNTTLTNSREGQKPWHSEDYGKRIQMIEYAKPRFWECLESNKKAVGNRLQETTDLDVANPFSYPQSLGPRDFDTDPRTPEFDDFWNLRNDALCRIVAPFGWEWDLKSLLNVRQPAQCKDLDIYDSYDEFKEMFLREGYKRMPNAYKSWRDNQGDNWVWNLQERHTECPEGRYCAAPLNVDDPHGGGSFLNF</sequence>
<accession>A0A3N4HX35</accession>
<evidence type="ECO:0000313" key="2">
    <source>
        <dbReference type="Proteomes" id="UP000275078"/>
    </source>
</evidence>
<dbReference type="AlphaFoldDB" id="A0A3N4HX35"/>
<evidence type="ECO:0000313" key="1">
    <source>
        <dbReference type="EMBL" id="RPA76531.1"/>
    </source>
</evidence>
<organism evidence="1 2">
    <name type="scientific">Ascobolus immersus RN42</name>
    <dbReference type="NCBI Taxonomy" id="1160509"/>
    <lineage>
        <taxon>Eukaryota</taxon>
        <taxon>Fungi</taxon>
        <taxon>Dikarya</taxon>
        <taxon>Ascomycota</taxon>
        <taxon>Pezizomycotina</taxon>
        <taxon>Pezizomycetes</taxon>
        <taxon>Pezizales</taxon>
        <taxon>Ascobolaceae</taxon>
        <taxon>Ascobolus</taxon>
    </lineage>
</organism>
<keyword evidence="2" id="KW-1185">Reference proteome</keyword>
<dbReference type="Proteomes" id="UP000275078">
    <property type="component" value="Unassembled WGS sequence"/>
</dbReference>
<gene>
    <name evidence="1" type="ORF">BJ508DRAFT_331083</name>
</gene>
<reference evidence="1 2" key="1">
    <citation type="journal article" date="2018" name="Nat. Ecol. Evol.">
        <title>Pezizomycetes genomes reveal the molecular basis of ectomycorrhizal truffle lifestyle.</title>
        <authorList>
            <person name="Murat C."/>
            <person name="Payen T."/>
            <person name="Noel B."/>
            <person name="Kuo A."/>
            <person name="Morin E."/>
            <person name="Chen J."/>
            <person name="Kohler A."/>
            <person name="Krizsan K."/>
            <person name="Balestrini R."/>
            <person name="Da Silva C."/>
            <person name="Montanini B."/>
            <person name="Hainaut M."/>
            <person name="Levati E."/>
            <person name="Barry K.W."/>
            <person name="Belfiori B."/>
            <person name="Cichocki N."/>
            <person name="Clum A."/>
            <person name="Dockter R.B."/>
            <person name="Fauchery L."/>
            <person name="Guy J."/>
            <person name="Iotti M."/>
            <person name="Le Tacon F."/>
            <person name="Lindquist E.A."/>
            <person name="Lipzen A."/>
            <person name="Malagnac F."/>
            <person name="Mello A."/>
            <person name="Molinier V."/>
            <person name="Miyauchi S."/>
            <person name="Poulain J."/>
            <person name="Riccioni C."/>
            <person name="Rubini A."/>
            <person name="Sitrit Y."/>
            <person name="Splivallo R."/>
            <person name="Traeger S."/>
            <person name="Wang M."/>
            <person name="Zifcakova L."/>
            <person name="Wipf D."/>
            <person name="Zambonelli A."/>
            <person name="Paolocci F."/>
            <person name="Nowrousian M."/>
            <person name="Ottonello S."/>
            <person name="Baldrian P."/>
            <person name="Spatafora J.W."/>
            <person name="Henrissat B."/>
            <person name="Nagy L.G."/>
            <person name="Aury J.M."/>
            <person name="Wincker P."/>
            <person name="Grigoriev I.V."/>
            <person name="Bonfante P."/>
            <person name="Martin F.M."/>
        </authorList>
    </citation>
    <scope>NUCLEOTIDE SEQUENCE [LARGE SCALE GENOMIC DNA]</scope>
    <source>
        <strain evidence="1 2">RN42</strain>
    </source>
</reference>
<protein>
    <submittedName>
        <fullName evidence="1">Uncharacterized protein</fullName>
    </submittedName>
</protein>
<name>A0A3N4HX35_ASCIM</name>
<proteinExistence type="predicted"/>
<dbReference type="EMBL" id="ML119743">
    <property type="protein sequence ID" value="RPA76531.1"/>
    <property type="molecule type" value="Genomic_DNA"/>
</dbReference>